<keyword evidence="1" id="KW-0645">Protease</keyword>
<accession>A0A423PEV3</accession>
<name>A0A423PEV3_9GAMM</name>
<reference evidence="7 8" key="1">
    <citation type="submission" date="2013-10" db="EMBL/GenBank/DDBJ databases">
        <title>Salinisphaera japonica YTM-1 Genome Sequencing.</title>
        <authorList>
            <person name="Lai Q."/>
            <person name="Li C."/>
            <person name="Shao Z."/>
        </authorList>
    </citation>
    <scope>NUCLEOTIDE SEQUENCE [LARGE SCALE GENOMIC DNA]</scope>
    <source>
        <strain evidence="7 8">YTM-1</strain>
    </source>
</reference>
<comment type="caution">
    <text evidence="7">The sequence shown here is derived from an EMBL/GenBank/DDBJ whole genome shotgun (WGS) entry which is preliminary data.</text>
</comment>
<dbReference type="NCBIfam" id="TIGR00608">
    <property type="entry name" value="radc"/>
    <property type="match status" value="1"/>
</dbReference>
<feature type="domain" description="MPN" evidence="6">
    <location>
        <begin position="30"/>
        <end position="152"/>
    </location>
</feature>
<evidence type="ECO:0000256" key="3">
    <source>
        <dbReference type="ARBA" id="ARBA00022801"/>
    </source>
</evidence>
<dbReference type="InterPro" id="IPR037518">
    <property type="entry name" value="MPN"/>
</dbReference>
<evidence type="ECO:0000259" key="6">
    <source>
        <dbReference type="PROSITE" id="PS50249"/>
    </source>
</evidence>
<keyword evidence="3" id="KW-0378">Hydrolase</keyword>
<dbReference type="PANTHER" id="PTHR30471">
    <property type="entry name" value="DNA REPAIR PROTEIN RADC"/>
    <property type="match status" value="1"/>
</dbReference>
<evidence type="ECO:0000256" key="2">
    <source>
        <dbReference type="ARBA" id="ARBA00022723"/>
    </source>
</evidence>
<dbReference type="SUPFAM" id="SSF102712">
    <property type="entry name" value="JAB1/MPN domain"/>
    <property type="match status" value="1"/>
</dbReference>
<evidence type="ECO:0000313" key="8">
    <source>
        <dbReference type="Proteomes" id="UP000285310"/>
    </source>
</evidence>
<keyword evidence="5" id="KW-0482">Metalloprotease</keyword>
<proteinExistence type="predicted"/>
<dbReference type="InterPro" id="IPR025657">
    <property type="entry name" value="RadC_JAB"/>
</dbReference>
<dbReference type="PROSITE" id="PS01302">
    <property type="entry name" value="UPF0758"/>
    <property type="match status" value="1"/>
</dbReference>
<dbReference type="CDD" id="cd08071">
    <property type="entry name" value="MPN_DUF2466"/>
    <property type="match status" value="1"/>
</dbReference>
<evidence type="ECO:0000256" key="4">
    <source>
        <dbReference type="ARBA" id="ARBA00022833"/>
    </source>
</evidence>
<dbReference type="EMBL" id="AYKG01000068">
    <property type="protein sequence ID" value="ROO24132.1"/>
    <property type="molecule type" value="Genomic_DNA"/>
</dbReference>
<dbReference type="InterPro" id="IPR001405">
    <property type="entry name" value="UPF0758"/>
</dbReference>
<dbReference type="GO" id="GO:0006508">
    <property type="term" value="P:proteolysis"/>
    <property type="evidence" value="ECO:0007669"/>
    <property type="project" value="UniProtKB-KW"/>
</dbReference>
<keyword evidence="4" id="KW-0862">Zinc</keyword>
<dbReference type="PANTHER" id="PTHR30471:SF3">
    <property type="entry name" value="UPF0758 PROTEIN YEES-RELATED"/>
    <property type="match status" value="1"/>
</dbReference>
<dbReference type="Pfam" id="PF04002">
    <property type="entry name" value="RadC"/>
    <property type="match status" value="1"/>
</dbReference>
<keyword evidence="2" id="KW-0479">Metal-binding</keyword>
<dbReference type="AlphaFoldDB" id="A0A423PEV3"/>
<dbReference type="GO" id="GO:0008237">
    <property type="term" value="F:metallopeptidase activity"/>
    <property type="evidence" value="ECO:0007669"/>
    <property type="project" value="UniProtKB-KW"/>
</dbReference>
<organism evidence="7 8">
    <name type="scientific">Salinisphaera japonica YTM-1</name>
    <dbReference type="NCBI Taxonomy" id="1209778"/>
    <lineage>
        <taxon>Bacteria</taxon>
        <taxon>Pseudomonadati</taxon>
        <taxon>Pseudomonadota</taxon>
        <taxon>Gammaproteobacteria</taxon>
        <taxon>Salinisphaerales</taxon>
        <taxon>Salinisphaeraceae</taxon>
        <taxon>Salinisphaera</taxon>
    </lineage>
</organism>
<dbReference type="InterPro" id="IPR020891">
    <property type="entry name" value="UPF0758_CS"/>
</dbReference>
<dbReference type="Gene3D" id="3.40.140.10">
    <property type="entry name" value="Cytidine Deaminase, domain 2"/>
    <property type="match status" value="1"/>
</dbReference>
<evidence type="ECO:0000256" key="5">
    <source>
        <dbReference type="ARBA" id="ARBA00023049"/>
    </source>
</evidence>
<evidence type="ECO:0000256" key="1">
    <source>
        <dbReference type="ARBA" id="ARBA00022670"/>
    </source>
</evidence>
<keyword evidence="8" id="KW-1185">Reference proteome</keyword>
<dbReference type="Proteomes" id="UP000285310">
    <property type="component" value="Unassembled WGS sequence"/>
</dbReference>
<protein>
    <recommendedName>
        <fullName evidence="6">MPN domain-containing protein</fullName>
    </recommendedName>
</protein>
<dbReference type="GO" id="GO:0046872">
    <property type="term" value="F:metal ion binding"/>
    <property type="evidence" value="ECO:0007669"/>
    <property type="project" value="UniProtKB-KW"/>
</dbReference>
<dbReference type="PROSITE" id="PS50249">
    <property type="entry name" value="MPN"/>
    <property type="match status" value="1"/>
</dbReference>
<gene>
    <name evidence="7" type="ORF">SAJA_14815</name>
</gene>
<evidence type="ECO:0000313" key="7">
    <source>
        <dbReference type="EMBL" id="ROO24132.1"/>
    </source>
</evidence>
<sequence length="152" mass="17093">MLLTLSDDDAMIVRQASEIMKRHLVSGRTVLSSPMETREYLQLQIAHLEHEVFGVIFVTNRNQIIDDRIMFRGTIDGAAVYPREIAKEALRLNASGLVLYHNHPSGVSEPSRADRDITERITQAIGLFDMRVLDHLIVASDHATSMAERGLI</sequence>
<dbReference type="InParanoid" id="A0A423PEV3"/>